<dbReference type="EMBL" id="JBCHKQ010000002">
    <property type="protein sequence ID" value="MEM5947804.1"/>
    <property type="molecule type" value="Genomic_DNA"/>
</dbReference>
<dbReference type="PIRSF" id="PIRSF002869">
    <property type="entry name" value="MviN"/>
    <property type="match status" value="1"/>
</dbReference>
<feature type="transmembrane region" description="Helical" evidence="10">
    <location>
        <begin position="273"/>
        <end position="293"/>
    </location>
</feature>
<feature type="transmembrane region" description="Helical" evidence="10">
    <location>
        <begin position="94"/>
        <end position="114"/>
    </location>
</feature>
<dbReference type="InterPro" id="IPR004268">
    <property type="entry name" value="MurJ"/>
</dbReference>
<evidence type="ECO:0000256" key="6">
    <source>
        <dbReference type="ARBA" id="ARBA00022989"/>
    </source>
</evidence>
<feature type="transmembrane region" description="Helical" evidence="10">
    <location>
        <begin position="352"/>
        <end position="374"/>
    </location>
</feature>
<sequence length="519" mass="57626">MIGKIKASSTAKSGLVVMFSTLFSRLLGFVRIAVVASFFGASGAADVLNAVFTIPNNLRKLMAEGALSSAFIPELTKSHIIDPEGYRARKTVRLLFTFQIIILIPLVILSIIFAKPVIDILLEFRESEKMQLAVSLFRFFIPYVLLVSISAILMGVLNSHSKFFVPAITPILFSISVITCIFVFSSRLGVYSMALGVLAGGVLQIVFQLPSVIRKGYSFLPDLEFSYPPFRQILRLWYPIALTSLISVVSQQVAFLLASGLSDGSTSALANAIVFWQLPFGIFSTSISTVFFPRMAENIQKENAVELKKTIEQGLIFILFFLLPAGIAMWILAPHIISAALQRGNFTAENTIIASTVLRGYLPGMIFLGGYNFLQRLFYSSGDSKTPFKILTMVAILDIALSIMMINIGFGVLSLAVAHSISYFIGFIILFTKARKIASFLIEKDSIITLIKIIVVNLVFVFFAVLSYRLLDDKWKDGSSFFYFFAVMSMVIFLVILILFLYWRAGVTKRVFASVKRQL</sequence>
<feature type="transmembrane region" description="Helical" evidence="10">
    <location>
        <begin position="190"/>
        <end position="209"/>
    </location>
</feature>
<keyword evidence="10 11" id="KW-0813">Transport</keyword>
<feature type="transmembrane region" description="Helical" evidence="10">
    <location>
        <begin position="480"/>
        <end position="503"/>
    </location>
</feature>
<keyword evidence="2 10" id="KW-1003">Cell membrane</keyword>
<comment type="pathway">
    <text evidence="10">Cell wall biogenesis; peptidoglycan biosynthesis.</text>
</comment>
<organism evidence="12 13">
    <name type="scientific">Rarispira pelagica</name>
    <dbReference type="NCBI Taxonomy" id="3141764"/>
    <lineage>
        <taxon>Bacteria</taxon>
        <taxon>Pseudomonadati</taxon>
        <taxon>Spirochaetota</taxon>
        <taxon>Spirochaetia</taxon>
        <taxon>Winmispirales</taxon>
        <taxon>Winmispiraceae</taxon>
        <taxon>Rarispira</taxon>
    </lineage>
</organism>
<keyword evidence="13" id="KW-1185">Reference proteome</keyword>
<evidence type="ECO:0000256" key="11">
    <source>
        <dbReference type="PIRNR" id="PIRNR002869"/>
    </source>
</evidence>
<evidence type="ECO:0000256" key="3">
    <source>
        <dbReference type="ARBA" id="ARBA00022692"/>
    </source>
</evidence>
<feature type="transmembrane region" description="Helical" evidence="10">
    <location>
        <begin position="386"/>
        <end position="406"/>
    </location>
</feature>
<dbReference type="Proteomes" id="UP001466331">
    <property type="component" value="Unassembled WGS sequence"/>
</dbReference>
<evidence type="ECO:0000256" key="4">
    <source>
        <dbReference type="ARBA" id="ARBA00022960"/>
    </source>
</evidence>
<keyword evidence="3 10" id="KW-0812">Transmembrane</keyword>
<name>A0ABU9UBC4_9SPIR</name>
<feature type="transmembrane region" description="Helical" evidence="10">
    <location>
        <begin position="446"/>
        <end position="468"/>
    </location>
</feature>
<proteinExistence type="inferred from homology"/>
<dbReference type="PANTHER" id="PTHR47019:SF1">
    <property type="entry name" value="LIPID II FLIPPASE MURJ"/>
    <property type="match status" value="1"/>
</dbReference>
<dbReference type="HAMAP" id="MF_02078">
    <property type="entry name" value="MurJ_MviN"/>
    <property type="match status" value="1"/>
</dbReference>
<evidence type="ECO:0000313" key="12">
    <source>
        <dbReference type="EMBL" id="MEM5947804.1"/>
    </source>
</evidence>
<reference evidence="12 13" key="1">
    <citation type="submission" date="2024-03" db="EMBL/GenBank/DDBJ databases">
        <title>Ignisphaera cupida sp. nov., a hyperthermophilic hydrolytic archaeon from a hot spring of Kamchatka, and proposal of Ignisphaeraceae fam. nov.</title>
        <authorList>
            <person name="Podosokorskaya O.A."/>
            <person name="Elcheninov A.G."/>
            <person name="Maltseva A.I."/>
            <person name="Zayulina K.S."/>
            <person name="Novikov A."/>
            <person name="Merkel A.Y."/>
        </authorList>
    </citation>
    <scope>NUCLEOTIDE SEQUENCE [LARGE SCALE GENOMIC DNA]</scope>
    <source>
        <strain evidence="12 13">38H-sp</strain>
    </source>
</reference>
<feature type="transmembrane region" description="Helical" evidence="10">
    <location>
        <begin position="134"/>
        <end position="156"/>
    </location>
</feature>
<dbReference type="NCBIfam" id="TIGR01695">
    <property type="entry name" value="murJ_mviN"/>
    <property type="match status" value="1"/>
</dbReference>
<keyword evidence="6 10" id="KW-1133">Transmembrane helix</keyword>
<evidence type="ECO:0000256" key="8">
    <source>
        <dbReference type="ARBA" id="ARBA00060041"/>
    </source>
</evidence>
<protein>
    <recommendedName>
        <fullName evidence="10">Probable lipid II flippase MurJ</fullName>
    </recommendedName>
</protein>
<feature type="transmembrane region" description="Helical" evidence="10">
    <location>
        <begin position="236"/>
        <end position="261"/>
    </location>
</feature>
<dbReference type="InterPro" id="IPR051050">
    <property type="entry name" value="Lipid_II_flippase_MurJ/MviN"/>
</dbReference>
<evidence type="ECO:0000256" key="5">
    <source>
        <dbReference type="ARBA" id="ARBA00022984"/>
    </source>
</evidence>
<dbReference type="PANTHER" id="PTHR47019">
    <property type="entry name" value="LIPID II FLIPPASE MURJ"/>
    <property type="match status" value="1"/>
</dbReference>
<comment type="caution">
    <text evidence="12">The sequence shown here is derived from an EMBL/GenBank/DDBJ whole genome shotgun (WGS) entry which is preliminary data.</text>
</comment>
<keyword evidence="7 10" id="KW-0472">Membrane</keyword>
<feature type="transmembrane region" description="Helical" evidence="10">
    <location>
        <begin position="163"/>
        <end position="184"/>
    </location>
</feature>
<dbReference type="CDD" id="cd13123">
    <property type="entry name" value="MATE_MurJ_like"/>
    <property type="match status" value="1"/>
</dbReference>
<evidence type="ECO:0000256" key="1">
    <source>
        <dbReference type="ARBA" id="ARBA00004651"/>
    </source>
</evidence>
<evidence type="ECO:0000256" key="2">
    <source>
        <dbReference type="ARBA" id="ARBA00022475"/>
    </source>
</evidence>
<evidence type="ECO:0000256" key="7">
    <source>
        <dbReference type="ARBA" id="ARBA00023136"/>
    </source>
</evidence>
<keyword evidence="4 10" id="KW-0133">Cell shape</keyword>
<evidence type="ECO:0000256" key="9">
    <source>
        <dbReference type="ARBA" id="ARBA00061532"/>
    </source>
</evidence>
<feature type="transmembrane region" description="Helical" evidence="10">
    <location>
        <begin position="412"/>
        <end position="434"/>
    </location>
</feature>
<gene>
    <name evidence="10 12" type="primary">murJ</name>
    <name evidence="12" type="ORF">WKV44_04525</name>
</gene>
<keyword evidence="10 11" id="KW-0961">Cell wall biogenesis/degradation</keyword>
<evidence type="ECO:0000313" key="13">
    <source>
        <dbReference type="Proteomes" id="UP001466331"/>
    </source>
</evidence>
<feature type="transmembrane region" description="Helical" evidence="10">
    <location>
        <begin position="28"/>
        <end position="52"/>
    </location>
</feature>
<comment type="similarity">
    <text evidence="9 10 11">Belongs to the MurJ/MviN family.</text>
</comment>
<feature type="transmembrane region" description="Helical" evidence="10">
    <location>
        <begin position="314"/>
        <end position="332"/>
    </location>
</feature>
<comment type="subcellular location">
    <subcellularLocation>
        <location evidence="1 10">Cell membrane</location>
        <topology evidence="1 10">Multi-pass membrane protein</topology>
    </subcellularLocation>
</comment>
<dbReference type="RefSeq" id="WP_420069254.1">
    <property type="nucleotide sequence ID" value="NZ_JBCHKQ010000002.1"/>
</dbReference>
<keyword evidence="5 10" id="KW-0573">Peptidoglycan synthesis</keyword>
<evidence type="ECO:0000256" key="10">
    <source>
        <dbReference type="HAMAP-Rule" id="MF_02078"/>
    </source>
</evidence>
<dbReference type="PRINTS" id="PR01806">
    <property type="entry name" value="VIRFACTRMVIN"/>
</dbReference>
<accession>A0ABU9UBC4</accession>
<dbReference type="Pfam" id="PF03023">
    <property type="entry name" value="MurJ"/>
    <property type="match status" value="1"/>
</dbReference>
<comment type="function">
    <text evidence="8 10 11">Involved in peptidoglycan biosynthesis. Transports lipid-linked peptidoglycan precursors from the inner to the outer leaflet of the cytoplasmic membrane.</text>
</comment>